<dbReference type="EMBL" id="WUAV01000005">
    <property type="protein sequence ID" value="KAF1750348.1"/>
    <property type="molecule type" value="Genomic_DNA"/>
</dbReference>
<dbReference type="CTD" id="9803174"/>
<sequence>MTEIPDFCDDIIVVFAAVLNEDIKINQLNTLLEAAQPTSWAPNIAMLMAVMEDRPVEALRIGGDHEFDGVQNVIAGILLECAMEMIKGEEDKENR</sequence>
<name>A0A6A5G5P3_CAERE</name>
<dbReference type="GeneID" id="9803174"/>
<evidence type="ECO:0000313" key="1">
    <source>
        <dbReference type="EMBL" id="KAF1750348.1"/>
    </source>
</evidence>
<gene>
    <name evidence="1" type="ORF">GCK72_016897</name>
</gene>
<dbReference type="RefSeq" id="XP_003104459.2">
    <property type="nucleotide sequence ID" value="XM_003104411.2"/>
</dbReference>
<accession>A0A6A5G5P3</accession>
<proteinExistence type="predicted"/>
<dbReference type="AlphaFoldDB" id="A0A6A5G5P3"/>
<comment type="caution">
    <text evidence="1">The sequence shown here is derived from an EMBL/GenBank/DDBJ whole genome shotgun (WGS) entry which is preliminary data.</text>
</comment>
<protein>
    <submittedName>
        <fullName evidence="1">Uncharacterized protein</fullName>
    </submittedName>
</protein>
<dbReference type="Proteomes" id="UP000483820">
    <property type="component" value="Chromosome V"/>
</dbReference>
<organism evidence="1 2">
    <name type="scientific">Caenorhabditis remanei</name>
    <name type="common">Caenorhabditis vulgaris</name>
    <dbReference type="NCBI Taxonomy" id="31234"/>
    <lineage>
        <taxon>Eukaryota</taxon>
        <taxon>Metazoa</taxon>
        <taxon>Ecdysozoa</taxon>
        <taxon>Nematoda</taxon>
        <taxon>Chromadorea</taxon>
        <taxon>Rhabditida</taxon>
        <taxon>Rhabditina</taxon>
        <taxon>Rhabditomorpha</taxon>
        <taxon>Rhabditoidea</taxon>
        <taxon>Rhabditidae</taxon>
        <taxon>Peloderinae</taxon>
        <taxon>Caenorhabditis</taxon>
    </lineage>
</organism>
<reference evidence="1 2" key="1">
    <citation type="submission" date="2019-12" db="EMBL/GenBank/DDBJ databases">
        <title>Chromosome-level assembly of the Caenorhabditis remanei genome.</title>
        <authorList>
            <person name="Teterina A.A."/>
            <person name="Willis J.H."/>
            <person name="Phillips P.C."/>
        </authorList>
    </citation>
    <scope>NUCLEOTIDE SEQUENCE [LARGE SCALE GENOMIC DNA]</scope>
    <source>
        <strain evidence="1 2">PX506</strain>
        <tissue evidence="1">Whole organism</tissue>
    </source>
</reference>
<dbReference type="KEGG" id="crq:GCK72_016897"/>
<evidence type="ECO:0000313" key="2">
    <source>
        <dbReference type="Proteomes" id="UP000483820"/>
    </source>
</evidence>